<evidence type="ECO:0000256" key="6">
    <source>
        <dbReference type="PROSITE-ProRule" id="PRU00552"/>
    </source>
</evidence>
<dbReference type="Pfam" id="PF00271">
    <property type="entry name" value="Helicase_C"/>
    <property type="match status" value="1"/>
</dbReference>
<feature type="short sequence motif" description="Q motif" evidence="6">
    <location>
        <begin position="16"/>
        <end position="44"/>
    </location>
</feature>
<keyword evidence="2 7" id="KW-0378">Hydrolase</keyword>
<dbReference type="GO" id="GO:0005829">
    <property type="term" value="C:cytosol"/>
    <property type="evidence" value="ECO:0007669"/>
    <property type="project" value="TreeGrafter"/>
</dbReference>
<dbReference type="Gene3D" id="3.40.50.300">
    <property type="entry name" value="P-loop containing nucleotide triphosphate hydrolases"/>
    <property type="match status" value="2"/>
</dbReference>
<evidence type="ECO:0000256" key="2">
    <source>
        <dbReference type="ARBA" id="ARBA00022801"/>
    </source>
</evidence>
<dbReference type="CDD" id="cd12501">
    <property type="entry name" value="RRM_EcDbpA_like"/>
    <property type="match status" value="1"/>
</dbReference>
<dbReference type="InterPro" id="IPR044742">
    <property type="entry name" value="DEAD/DEAH_RhlB"/>
</dbReference>
<dbReference type="PATRIC" id="fig|452.5.peg.1185"/>
<dbReference type="InterPro" id="IPR050079">
    <property type="entry name" value="DEAD_box_RNA_helicase"/>
</dbReference>
<dbReference type="InterPro" id="IPR000629">
    <property type="entry name" value="RNA-helicase_DEAD-box_CS"/>
</dbReference>
<dbReference type="Pfam" id="PF00270">
    <property type="entry name" value="DEAD"/>
    <property type="match status" value="1"/>
</dbReference>
<gene>
    <name evidence="11" type="primary">dbpA</name>
    <name evidence="11" type="ORF">Lspi_1079</name>
</gene>
<dbReference type="AlphaFoldDB" id="A0A0W0Z534"/>
<dbReference type="CDD" id="cd18787">
    <property type="entry name" value="SF2_C_DEAD"/>
    <property type="match status" value="1"/>
</dbReference>
<dbReference type="PROSITE" id="PS00039">
    <property type="entry name" value="DEAD_ATP_HELICASE"/>
    <property type="match status" value="1"/>
</dbReference>
<dbReference type="PROSITE" id="PS51195">
    <property type="entry name" value="Q_MOTIF"/>
    <property type="match status" value="1"/>
</dbReference>
<dbReference type="PROSITE" id="PS51192">
    <property type="entry name" value="HELICASE_ATP_BIND_1"/>
    <property type="match status" value="1"/>
</dbReference>
<keyword evidence="3 7" id="KW-0347">Helicase</keyword>
<reference evidence="11 12" key="1">
    <citation type="submission" date="2015-11" db="EMBL/GenBank/DDBJ databases">
        <title>Genomic analysis of 38 Legionella species identifies large and diverse effector repertoires.</title>
        <authorList>
            <person name="Burstein D."/>
            <person name="Amaro F."/>
            <person name="Zusman T."/>
            <person name="Lifshitz Z."/>
            <person name="Cohen O."/>
            <person name="Gilbert J.A."/>
            <person name="Pupko T."/>
            <person name="Shuman H.A."/>
            <person name="Segal G."/>
        </authorList>
    </citation>
    <scope>NUCLEOTIDE SEQUENCE [LARGE SCALE GENOMIC DNA]</scope>
    <source>
        <strain evidence="11 12">Mt.St.Helens-9</strain>
    </source>
</reference>
<evidence type="ECO:0000313" key="11">
    <source>
        <dbReference type="EMBL" id="KTD64272.1"/>
    </source>
</evidence>
<keyword evidence="1 7" id="KW-0547">Nucleotide-binding</keyword>
<accession>A0A0W0Z534</accession>
<dbReference type="InterPro" id="IPR014001">
    <property type="entry name" value="Helicase_ATP-bd"/>
</dbReference>
<dbReference type="GO" id="GO:0003724">
    <property type="term" value="F:RNA helicase activity"/>
    <property type="evidence" value="ECO:0007669"/>
    <property type="project" value="InterPro"/>
</dbReference>
<dbReference type="Proteomes" id="UP000054877">
    <property type="component" value="Unassembled WGS sequence"/>
</dbReference>
<evidence type="ECO:0000256" key="5">
    <source>
        <dbReference type="ARBA" id="ARBA00038437"/>
    </source>
</evidence>
<comment type="caution">
    <text evidence="11">The sequence shown here is derived from an EMBL/GenBank/DDBJ whole genome shotgun (WGS) entry which is preliminary data.</text>
</comment>
<evidence type="ECO:0000259" key="8">
    <source>
        <dbReference type="PROSITE" id="PS51192"/>
    </source>
</evidence>
<feature type="domain" description="DEAD-box RNA helicase Q" evidence="10">
    <location>
        <begin position="16"/>
        <end position="44"/>
    </location>
</feature>
<dbReference type="GO" id="GO:0005524">
    <property type="term" value="F:ATP binding"/>
    <property type="evidence" value="ECO:0007669"/>
    <property type="project" value="UniProtKB-KW"/>
</dbReference>
<sequence length="474" mass="52269">MKNPDSHVVPESLEGLSFTSLKLRDALQVNLVSLDYQNMTPIQAESLPIMLDGADIIAQANTGSGKTAAFGLALLNRLNVEHYAIQALVLCPTRELAEQVSQALRRLARLLSNIKILNLSGGMPMRPQLDSLRHGAHIVVGTPGRVQKHLDNESLSLNKLQTLVLDEADRMLDMGFLDSIKKVINFCPKARQTLLFSATYPAQIEQLAGEFMHNPQRVIIENAQSHLDIEQCFYEVSHKNDKFPLLKSLLLHYRPTATLIFCNTKDQTVSLSGLLCNEGFSAIALNGDLEQIERDEAMIRFSNRSALILVATDVAARGLDIKDLPTVINYDVAFEPEVHIHRIGRTGRAGSKGLALTLTTPADAERLCVIEQETRVSLAWGDKSKLDPINTSVKLPDMVTLCIAAGRKEKIRPGDILGALTKDAGLPGDNIGKIDVSTLYSYVAIRRSQADKAYKYLQNGKLKGRKVNVRRLLP</sequence>
<evidence type="ECO:0000259" key="10">
    <source>
        <dbReference type="PROSITE" id="PS51195"/>
    </source>
</evidence>
<evidence type="ECO:0000313" key="12">
    <source>
        <dbReference type="Proteomes" id="UP000054877"/>
    </source>
</evidence>
<evidence type="ECO:0000259" key="9">
    <source>
        <dbReference type="PROSITE" id="PS51194"/>
    </source>
</evidence>
<evidence type="ECO:0000256" key="3">
    <source>
        <dbReference type="ARBA" id="ARBA00022806"/>
    </source>
</evidence>
<dbReference type="Gene3D" id="3.30.70.330">
    <property type="match status" value="1"/>
</dbReference>
<feature type="domain" description="Helicase ATP-binding" evidence="8">
    <location>
        <begin position="47"/>
        <end position="218"/>
    </location>
</feature>
<evidence type="ECO:0000256" key="1">
    <source>
        <dbReference type="ARBA" id="ARBA00022741"/>
    </source>
</evidence>
<name>A0A0W0Z534_LEGSP</name>
<dbReference type="GO" id="GO:0003676">
    <property type="term" value="F:nucleic acid binding"/>
    <property type="evidence" value="ECO:0007669"/>
    <property type="project" value="InterPro"/>
</dbReference>
<dbReference type="PANTHER" id="PTHR47959">
    <property type="entry name" value="ATP-DEPENDENT RNA HELICASE RHLE-RELATED"/>
    <property type="match status" value="1"/>
</dbReference>
<dbReference type="EMBL" id="LNYX01000013">
    <property type="protein sequence ID" value="KTD64272.1"/>
    <property type="molecule type" value="Genomic_DNA"/>
</dbReference>
<proteinExistence type="inferred from homology"/>
<dbReference type="InterPro" id="IPR014014">
    <property type="entry name" value="RNA_helicase_DEAD_Q_motif"/>
</dbReference>
<dbReference type="RefSeq" id="WP_231950610.1">
    <property type="nucleotide sequence ID" value="NZ_CAAAII010000019.1"/>
</dbReference>
<dbReference type="InterPro" id="IPR012677">
    <property type="entry name" value="Nucleotide-bd_a/b_plait_sf"/>
</dbReference>
<evidence type="ECO:0000256" key="4">
    <source>
        <dbReference type="ARBA" id="ARBA00022840"/>
    </source>
</evidence>
<organism evidence="11 12">
    <name type="scientific">Legionella spiritensis</name>
    <dbReference type="NCBI Taxonomy" id="452"/>
    <lineage>
        <taxon>Bacteria</taxon>
        <taxon>Pseudomonadati</taxon>
        <taxon>Pseudomonadota</taxon>
        <taxon>Gammaproteobacteria</taxon>
        <taxon>Legionellales</taxon>
        <taxon>Legionellaceae</taxon>
        <taxon>Legionella</taxon>
    </lineage>
</organism>
<dbReference type="SMART" id="SM00490">
    <property type="entry name" value="HELICc"/>
    <property type="match status" value="1"/>
</dbReference>
<keyword evidence="4 7" id="KW-0067">ATP-binding</keyword>
<keyword evidence="12" id="KW-1185">Reference proteome</keyword>
<dbReference type="SMART" id="SM00487">
    <property type="entry name" value="DEXDc"/>
    <property type="match status" value="1"/>
</dbReference>
<dbReference type="GO" id="GO:0016787">
    <property type="term" value="F:hydrolase activity"/>
    <property type="evidence" value="ECO:0007669"/>
    <property type="project" value="UniProtKB-KW"/>
</dbReference>
<dbReference type="Pfam" id="PF03880">
    <property type="entry name" value="DbpA"/>
    <property type="match status" value="1"/>
</dbReference>
<comment type="similarity">
    <text evidence="5 7">Belongs to the DEAD box helicase family.</text>
</comment>
<dbReference type="PANTHER" id="PTHR47959:SF1">
    <property type="entry name" value="ATP-DEPENDENT RNA HELICASE DBPA"/>
    <property type="match status" value="1"/>
</dbReference>
<dbReference type="CDD" id="cd00268">
    <property type="entry name" value="DEADc"/>
    <property type="match status" value="1"/>
</dbReference>
<dbReference type="STRING" id="452.Lspi_1079"/>
<dbReference type="InterPro" id="IPR001650">
    <property type="entry name" value="Helicase_C-like"/>
</dbReference>
<protein>
    <submittedName>
        <fullName evidence="11">ATP-dependent RNA helicase DbpA</fullName>
    </submittedName>
</protein>
<dbReference type="SUPFAM" id="SSF52540">
    <property type="entry name" value="P-loop containing nucleoside triphosphate hydrolases"/>
    <property type="match status" value="1"/>
</dbReference>
<dbReference type="PROSITE" id="PS51194">
    <property type="entry name" value="HELICASE_CTER"/>
    <property type="match status" value="1"/>
</dbReference>
<dbReference type="NCBIfam" id="NF008744">
    <property type="entry name" value="PRK11776.1"/>
    <property type="match status" value="1"/>
</dbReference>
<feature type="domain" description="Helicase C-terminal" evidence="9">
    <location>
        <begin position="245"/>
        <end position="390"/>
    </location>
</feature>
<dbReference type="InterPro" id="IPR027417">
    <property type="entry name" value="P-loop_NTPase"/>
</dbReference>
<evidence type="ECO:0000256" key="7">
    <source>
        <dbReference type="RuleBase" id="RU000492"/>
    </source>
</evidence>
<dbReference type="InterPro" id="IPR005580">
    <property type="entry name" value="DbpA/CsdA_RNA-bd_dom"/>
</dbReference>
<dbReference type="InterPro" id="IPR011545">
    <property type="entry name" value="DEAD/DEAH_box_helicase_dom"/>
</dbReference>